<dbReference type="EMBL" id="FAXN01000092">
    <property type="protein sequence ID" value="CUV66527.1"/>
    <property type="molecule type" value="Genomic_DNA"/>
</dbReference>
<reference evidence="2" key="1">
    <citation type="submission" date="2015-11" db="EMBL/GenBank/DDBJ databases">
        <authorList>
            <person name="Zhang Y."/>
            <person name="Guo Z."/>
        </authorList>
    </citation>
    <scope>NUCLEOTIDE SEQUENCE</scope>
    <source>
        <strain evidence="2">BN30871</strain>
    </source>
</reference>
<accession>A0A0S4XQE3</accession>
<gene>
    <name evidence="2" type="ORF">BN3087_870047</name>
</gene>
<dbReference type="InterPro" id="IPR036105">
    <property type="entry name" value="DiNase_FeMo-co_biosyn_sf"/>
</dbReference>
<protein>
    <submittedName>
        <fullName evidence="2">Dinitrogenase iron-molybdenum cofactor biosynthesis</fullName>
    </submittedName>
</protein>
<organism evidence="2">
    <name type="scientific">Sulfurovum sp. enrichment culture clone C5</name>
    <dbReference type="NCBI Taxonomy" id="497650"/>
    <lineage>
        <taxon>Bacteria</taxon>
        <taxon>Pseudomonadati</taxon>
        <taxon>Campylobacterota</taxon>
        <taxon>Epsilonproteobacteria</taxon>
        <taxon>Campylobacterales</taxon>
        <taxon>Sulfurovaceae</taxon>
        <taxon>Sulfurovum</taxon>
        <taxon>environmental samples</taxon>
    </lineage>
</organism>
<evidence type="ECO:0000313" key="2">
    <source>
        <dbReference type="EMBL" id="CUV66527.1"/>
    </source>
</evidence>
<dbReference type="SUPFAM" id="SSF53146">
    <property type="entry name" value="Nitrogenase accessory factor-like"/>
    <property type="match status" value="1"/>
</dbReference>
<proteinExistence type="predicted"/>
<sequence length="112" mass="12549">MRIVFTAKGDSWDSKIDERFGRMDMLVLFNEKEDSFEAIKIDTEQMEHGAGLQTAQKVLALNPDVIITGNGAGNKALDILKRSTVKMYIGAGGMTLKESYEAYKNKQLNLQF</sequence>
<dbReference type="InterPro" id="IPR003731">
    <property type="entry name" value="Di-Nase_FeMo-co_biosynth"/>
</dbReference>
<evidence type="ECO:0000259" key="1">
    <source>
        <dbReference type="Pfam" id="PF02579"/>
    </source>
</evidence>
<feature type="domain" description="Dinitrogenase iron-molybdenum cofactor biosynthesis" evidence="1">
    <location>
        <begin position="13"/>
        <end position="104"/>
    </location>
</feature>
<dbReference type="Pfam" id="PF02579">
    <property type="entry name" value="Nitro_FeMo-Co"/>
    <property type="match status" value="1"/>
</dbReference>
<dbReference type="AlphaFoldDB" id="A0A0S4XQE3"/>
<dbReference type="Gene3D" id="3.30.420.130">
    <property type="entry name" value="Dinitrogenase iron-molybdenum cofactor biosynthesis domain"/>
    <property type="match status" value="1"/>
</dbReference>
<dbReference type="PANTHER" id="PTHR42983">
    <property type="entry name" value="DINITROGENASE IRON-MOLYBDENUM COFACTOR PROTEIN-RELATED"/>
    <property type="match status" value="1"/>
</dbReference>
<dbReference type="PANTHER" id="PTHR42983:SF1">
    <property type="entry name" value="IRON-MOLYBDENUM PROTEIN"/>
    <property type="match status" value="1"/>
</dbReference>
<name>A0A0S4XQE3_9BACT</name>